<evidence type="ECO:0000313" key="2">
    <source>
        <dbReference type="EMBL" id="SEC38788.1"/>
    </source>
</evidence>
<gene>
    <name evidence="2" type="ORF">SAMN05444164_1714</name>
</gene>
<name>A0A1H4S406_9BRAD</name>
<sequence length="119" mass="12702">MNVRQLFRLLLAVLVTAGLTIAPLAVPAAAGSSLTGMSQMADMSDMAADMPCCPDKQKSNDCRDCPLVAICMLKVLHEGPSTLGFAVRPAMQLQLHPHDDLVADGLVRPPPDHPPRHLV</sequence>
<accession>A0A1H4S406</accession>
<evidence type="ECO:0000256" key="1">
    <source>
        <dbReference type="SAM" id="SignalP"/>
    </source>
</evidence>
<evidence type="ECO:0008006" key="4">
    <source>
        <dbReference type="Google" id="ProtNLM"/>
    </source>
</evidence>
<proteinExistence type="predicted"/>
<dbReference type="EMBL" id="FNTH01000001">
    <property type="protein sequence ID" value="SEC38788.1"/>
    <property type="molecule type" value="Genomic_DNA"/>
</dbReference>
<dbReference type="Proteomes" id="UP000198992">
    <property type="component" value="Unassembled WGS sequence"/>
</dbReference>
<keyword evidence="1" id="KW-0732">Signal</keyword>
<feature type="signal peptide" evidence="1">
    <location>
        <begin position="1"/>
        <end position="28"/>
    </location>
</feature>
<feature type="chain" id="PRO_5011467909" description="DUF2946 domain-containing protein" evidence="1">
    <location>
        <begin position="29"/>
        <end position="119"/>
    </location>
</feature>
<dbReference type="OrthoDB" id="8403094at2"/>
<evidence type="ECO:0000313" key="3">
    <source>
        <dbReference type="Proteomes" id="UP000198992"/>
    </source>
</evidence>
<organism evidence="2 3">
    <name type="scientific">Bradyrhizobium erythrophlei</name>
    <dbReference type="NCBI Taxonomy" id="1437360"/>
    <lineage>
        <taxon>Bacteria</taxon>
        <taxon>Pseudomonadati</taxon>
        <taxon>Pseudomonadota</taxon>
        <taxon>Alphaproteobacteria</taxon>
        <taxon>Hyphomicrobiales</taxon>
        <taxon>Nitrobacteraceae</taxon>
        <taxon>Bradyrhizobium</taxon>
    </lineage>
</organism>
<protein>
    <recommendedName>
        <fullName evidence="4">DUF2946 domain-containing protein</fullName>
    </recommendedName>
</protein>
<reference evidence="2 3" key="1">
    <citation type="submission" date="2016-10" db="EMBL/GenBank/DDBJ databases">
        <authorList>
            <person name="de Groot N.N."/>
        </authorList>
    </citation>
    <scope>NUCLEOTIDE SEQUENCE [LARGE SCALE GENOMIC DNA]</scope>
    <source>
        <strain evidence="2 3">MT12</strain>
    </source>
</reference>
<dbReference type="AlphaFoldDB" id="A0A1H4S406"/>